<dbReference type="PANTHER" id="PTHR43179:SF12">
    <property type="entry name" value="GALACTOFURANOSYLTRANSFERASE GLFT2"/>
    <property type="match status" value="1"/>
</dbReference>
<evidence type="ECO:0000256" key="1">
    <source>
        <dbReference type="ARBA" id="ARBA00004776"/>
    </source>
</evidence>
<dbReference type="Pfam" id="PF00535">
    <property type="entry name" value="Glycos_transf_2"/>
    <property type="match status" value="1"/>
</dbReference>
<feature type="domain" description="Glycosyltransferase 2-like" evidence="5">
    <location>
        <begin position="16"/>
        <end position="185"/>
    </location>
</feature>
<reference evidence="6 7" key="1">
    <citation type="submission" date="2019-08" db="EMBL/GenBank/DDBJ databases">
        <title>In-depth cultivation of the pig gut microbiome towards novel bacterial diversity and tailored functional studies.</title>
        <authorList>
            <person name="Wylensek D."/>
            <person name="Hitch T.C.A."/>
            <person name="Clavel T."/>
        </authorList>
    </citation>
    <scope>NUCLEOTIDE SEQUENCE [LARGE SCALE GENOMIC DNA]</scope>
    <source>
        <strain evidence="6 7">WB03_NA08</strain>
    </source>
</reference>
<sequence>MAKPTAEAFPVAIAAVTYKRPELLALLLQSIVEMELKPEYVIIVDNASGDNTPEVVEGFRELLGTNTRGEERLIYSLQEENTGGSGGFSVGTQLAYDTGAEWIWLMDDDVAVEPDALLKLYPWTRRFDVVQGRRYNFDGAPFYWQYDFNTALGAPNPIAKEHFKDGYMPMNTLCFEGGMFRRSIPEQIGIPDPRFFIYWDDAVYGYLASKVTNCAVVDEFIMRRTRTLKHLDLKVRRLNGTSDMVRYYIMRNRGYMAKYFALHGDFKPFWFAAGTALTFAKEIIRIATVDKTWKTGMSALWRGMKDARVIKRDTTWKPMQPLVGSKSDRH</sequence>
<evidence type="ECO:0000313" key="7">
    <source>
        <dbReference type="Proteomes" id="UP000470875"/>
    </source>
</evidence>
<name>A0A6N7WAA5_9ACTO</name>
<dbReference type="Gene3D" id="3.90.550.10">
    <property type="entry name" value="Spore Coat Polysaccharide Biosynthesis Protein SpsA, Chain A"/>
    <property type="match status" value="1"/>
</dbReference>
<evidence type="ECO:0000256" key="4">
    <source>
        <dbReference type="ARBA" id="ARBA00022679"/>
    </source>
</evidence>
<comment type="pathway">
    <text evidence="1">Cell wall biogenesis; cell wall polysaccharide biosynthesis.</text>
</comment>
<evidence type="ECO:0000313" key="6">
    <source>
        <dbReference type="EMBL" id="MSS85403.1"/>
    </source>
</evidence>
<dbReference type="EMBL" id="VULO01000017">
    <property type="protein sequence ID" value="MSS85403.1"/>
    <property type="molecule type" value="Genomic_DNA"/>
</dbReference>
<proteinExistence type="inferred from homology"/>
<keyword evidence="7" id="KW-1185">Reference proteome</keyword>
<accession>A0A6N7WAA5</accession>
<evidence type="ECO:0000256" key="3">
    <source>
        <dbReference type="ARBA" id="ARBA00022676"/>
    </source>
</evidence>
<evidence type="ECO:0000259" key="5">
    <source>
        <dbReference type="Pfam" id="PF00535"/>
    </source>
</evidence>
<comment type="caution">
    <text evidence="6">The sequence shown here is derived from an EMBL/GenBank/DDBJ whole genome shotgun (WGS) entry which is preliminary data.</text>
</comment>
<dbReference type="SUPFAM" id="SSF53448">
    <property type="entry name" value="Nucleotide-diphospho-sugar transferases"/>
    <property type="match status" value="1"/>
</dbReference>
<organism evidence="6 7">
    <name type="scientific">Scrofimicrobium canadense</name>
    <dbReference type="NCBI Taxonomy" id="2652290"/>
    <lineage>
        <taxon>Bacteria</taxon>
        <taxon>Bacillati</taxon>
        <taxon>Actinomycetota</taxon>
        <taxon>Actinomycetes</taxon>
        <taxon>Actinomycetales</taxon>
        <taxon>Actinomycetaceae</taxon>
        <taxon>Scrofimicrobium</taxon>
    </lineage>
</organism>
<dbReference type="AlphaFoldDB" id="A0A6N7WAA5"/>
<dbReference type="RefSeq" id="WP_154546649.1">
    <property type="nucleotide sequence ID" value="NZ_VULO01000017.1"/>
</dbReference>
<gene>
    <name evidence="6" type="ORF">FYJ24_11745</name>
</gene>
<dbReference type="InterPro" id="IPR029044">
    <property type="entry name" value="Nucleotide-diphossugar_trans"/>
</dbReference>
<comment type="similarity">
    <text evidence="2">Belongs to the glycosyltransferase 2 family.</text>
</comment>
<keyword evidence="4 6" id="KW-0808">Transferase</keyword>
<evidence type="ECO:0000256" key="2">
    <source>
        <dbReference type="ARBA" id="ARBA00006739"/>
    </source>
</evidence>
<dbReference type="GO" id="GO:0016757">
    <property type="term" value="F:glycosyltransferase activity"/>
    <property type="evidence" value="ECO:0007669"/>
    <property type="project" value="UniProtKB-KW"/>
</dbReference>
<protein>
    <submittedName>
        <fullName evidence="6">Glycosyltransferase</fullName>
    </submittedName>
</protein>
<dbReference type="PANTHER" id="PTHR43179">
    <property type="entry name" value="RHAMNOSYLTRANSFERASE WBBL"/>
    <property type="match status" value="1"/>
</dbReference>
<dbReference type="Proteomes" id="UP000470875">
    <property type="component" value="Unassembled WGS sequence"/>
</dbReference>
<dbReference type="InterPro" id="IPR001173">
    <property type="entry name" value="Glyco_trans_2-like"/>
</dbReference>
<keyword evidence="3" id="KW-0328">Glycosyltransferase</keyword>